<dbReference type="PANTHER" id="PTHR11328:SF24">
    <property type="entry name" value="MAJOR FACILITATOR SUPERFAMILY (MFS) PROFILE DOMAIN-CONTAINING PROTEIN"/>
    <property type="match status" value="1"/>
</dbReference>
<dbReference type="InterPro" id="IPR039672">
    <property type="entry name" value="MFS_2"/>
</dbReference>
<dbReference type="GO" id="GO:0008643">
    <property type="term" value="P:carbohydrate transport"/>
    <property type="evidence" value="ECO:0007669"/>
    <property type="project" value="InterPro"/>
</dbReference>
<accession>A0A399F2U6</accession>
<dbReference type="Pfam" id="PF13347">
    <property type="entry name" value="MFS_2"/>
    <property type="match status" value="1"/>
</dbReference>
<feature type="transmembrane region" description="Helical" evidence="1">
    <location>
        <begin position="399"/>
        <end position="419"/>
    </location>
</feature>
<gene>
    <name evidence="2" type="primary">melB</name>
    <name evidence="2" type="ORF">Mterra_00489</name>
</gene>
<keyword evidence="3" id="KW-1185">Reference proteome</keyword>
<evidence type="ECO:0000313" key="3">
    <source>
        <dbReference type="Proteomes" id="UP000265715"/>
    </source>
</evidence>
<feature type="transmembrane region" description="Helical" evidence="1">
    <location>
        <begin position="152"/>
        <end position="172"/>
    </location>
</feature>
<dbReference type="RefSeq" id="WP_245971491.1">
    <property type="nucleotide sequence ID" value="NZ_QXDL01000011.1"/>
</dbReference>
<dbReference type="AlphaFoldDB" id="A0A399F2U6"/>
<feature type="transmembrane region" description="Helical" evidence="1">
    <location>
        <begin position="12"/>
        <end position="34"/>
    </location>
</feature>
<feature type="transmembrane region" description="Helical" evidence="1">
    <location>
        <begin position="178"/>
        <end position="198"/>
    </location>
</feature>
<protein>
    <submittedName>
        <fullName evidence="2">Melibiose carrier protein</fullName>
    </submittedName>
</protein>
<keyword evidence="1" id="KW-1133">Transmembrane helix</keyword>
<keyword evidence="1" id="KW-0812">Transmembrane</keyword>
<dbReference type="EMBL" id="QXDL01000011">
    <property type="protein sequence ID" value="RIH90340.1"/>
    <property type="molecule type" value="Genomic_DNA"/>
</dbReference>
<keyword evidence="1" id="KW-0472">Membrane</keyword>
<evidence type="ECO:0000313" key="2">
    <source>
        <dbReference type="EMBL" id="RIH90340.1"/>
    </source>
</evidence>
<proteinExistence type="predicted"/>
<organism evidence="2 3">
    <name type="scientific">Calidithermus terrae</name>
    <dbReference type="NCBI Taxonomy" id="1408545"/>
    <lineage>
        <taxon>Bacteria</taxon>
        <taxon>Thermotogati</taxon>
        <taxon>Deinococcota</taxon>
        <taxon>Deinococci</taxon>
        <taxon>Thermales</taxon>
        <taxon>Thermaceae</taxon>
        <taxon>Calidithermus</taxon>
    </lineage>
</organism>
<feature type="transmembrane region" description="Helical" evidence="1">
    <location>
        <begin position="264"/>
        <end position="286"/>
    </location>
</feature>
<dbReference type="InterPro" id="IPR036259">
    <property type="entry name" value="MFS_trans_sf"/>
</dbReference>
<comment type="caution">
    <text evidence="2">The sequence shown here is derived from an EMBL/GenBank/DDBJ whole genome shotgun (WGS) entry which is preliminary data.</text>
</comment>
<reference evidence="2 3" key="1">
    <citation type="submission" date="2018-08" db="EMBL/GenBank/DDBJ databases">
        <title>Meiothermus terrae DSM 26712 genome sequencing project.</title>
        <authorList>
            <person name="Da Costa M.S."/>
            <person name="Albuquerque L."/>
            <person name="Raposo P."/>
            <person name="Froufe H.J.C."/>
            <person name="Barroso C.S."/>
            <person name="Egas C."/>
        </authorList>
    </citation>
    <scope>NUCLEOTIDE SEQUENCE [LARGE SCALE GENOMIC DNA]</scope>
    <source>
        <strain evidence="2 3">DSM 26712</strain>
    </source>
</reference>
<feature type="transmembrane region" description="Helical" evidence="1">
    <location>
        <begin position="227"/>
        <end position="252"/>
    </location>
</feature>
<dbReference type="Proteomes" id="UP000265715">
    <property type="component" value="Unassembled WGS sequence"/>
</dbReference>
<name>A0A399F2U6_9DEIN</name>
<dbReference type="Gene3D" id="1.20.1250.20">
    <property type="entry name" value="MFS general substrate transporter like domains"/>
    <property type="match status" value="2"/>
</dbReference>
<feature type="transmembrane region" description="Helical" evidence="1">
    <location>
        <begin position="111"/>
        <end position="131"/>
    </location>
</feature>
<dbReference type="GO" id="GO:0015293">
    <property type="term" value="F:symporter activity"/>
    <property type="evidence" value="ECO:0007669"/>
    <property type="project" value="InterPro"/>
</dbReference>
<dbReference type="GO" id="GO:0005886">
    <property type="term" value="C:plasma membrane"/>
    <property type="evidence" value="ECO:0007669"/>
    <property type="project" value="TreeGrafter"/>
</dbReference>
<dbReference type="PANTHER" id="PTHR11328">
    <property type="entry name" value="MAJOR FACILITATOR SUPERFAMILY DOMAIN-CONTAINING PROTEIN"/>
    <property type="match status" value="1"/>
</dbReference>
<feature type="transmembrane region" description="Helical" evidence="1">
    <location>
        <begin position="318"/>
        <end position="343"/>
    </location>
</feature>
<feature type="transmembrane region" description="Helical" evidence="1">
    <location>
        <begin position="40"/>
        <end position="61"/>
    </location>
</feature>
<evidence type="ECO:0000256" key="1">
    <source>
        <dbReference type="SAM" id="Phobius"/>
    </source>
</evidence>
<feature type="transmembrane region" description="Helical" evidence="1">
    <location>
        <begin position="82"/>
        <end position="99"/>
    </location>
</feature>
<feature type="transmembrane region" description="Helical" evidence="1">
    <location>
        <begin position="293"/>
        <end position="312"/>
    </location>
</feature>
<sequence>MERSGMSTRGTPLTYGIGMLGLTFPGQAFGLYLWYFYTDFLGLAAALLALARAVYSVWDAFNDPFFAYWSDRTKSRLGRRRPWLMAGLPLYMLMLVVVFSPPEAVRESGLLFYYFLVGILLFETAAAMTWTNYSALFPELFRSPDARARASAVKQAFQVVGLLLAVVLVPLLKDQLGFTGMAVVCAAVGVLLVSFTIASTREDPQAQAPEPLGLVEAFRITLSNRPFWVFAAAGSLISLVLGLLQAGIPFYVKYALGLPDSQASLLLGPVFILSLPLVAVWARVALWRGIKPAWILAITLFASASLLFALPLNLYGAIAIGCLLAVGYSGVSVLGEIVLAEIIDRDADATQRRREAIYYSVYGFITRISGVLLGLCFALLGPLFGYYSGANPGTQAGEAFRFFMGVIPFVALTLAALVARQFPWEVKGATDLRRT</sequence>
<feature type="transmembrane region" description="Helical" evidence="1">
    <location>
        <begin position="364"/>
        <end position="387"/>
    </location>
</feature>
<dbReference type="SUPFAM" id="SSF103473">
    <property type="entry name" value="MFS general substrate transporter"/>
    <property type="match status" value="1"/>
</dbReference>